<sequence>MTDDSGEFFFFESGTTPFGATFCLNETTKRIDERDLVFICQMSFRTDGQSRHSQSQSCDSGFSLF</sequence>
<keyword evidence="2" id="KW-1185">Reference proteome</keyword>
<comment type="caution">
    <text evidence="1">The sequence shown here is derived from an EMBL/GenBank/DDBJ whole genome shotgun (WGS) entry which is preliminary data.</text>
</comment>
<accession>A0A164I2L2</accession>
<gene>
    <name evidence="1" type="ORF">APZ42_002739</name>
</gene>
<dbReference type="EMBL" id="LRGB01008450">
    <property type="protein sequence ID" value="KZS00812.1"/>
    <property type="molecule type" value="Genomic_DNA"/>
</dbReference>
<dbReference type="AlphaFoldDB" id="A0A164I2L2"/>
<proteinExistence type="predicted"/>
<name>A0A164I2L2_9CRUS</name>
<organism evidence="1 2">
    <name type="scientific">Daphnia magna</name>
    <dbReference type="NCBI Taxonomy" id="35525"/>
    <lineage>
        <taxon>Eukaryota</taxon>
        <taxon>Metazoa</taxon>
        <taxon>Ecdysozoa</taxon>
        <taxon>Arthropoda</taxon>
        <taxon>Crustacea</taxon>
        <taxon>Branchiopoda</taxon>
        <taxon>Diplostraca</taxon>
        <taxon>Cladocera</taxon>
        <taxon>Anomopoda</taxon>
        <taxon>Daphniidae</taxon>
        <taxon>Daphnia</taxon>
    </lineage>
</organism>
<evidence type="ECO:0000313" key="2">
    <source>
        <dbReference type="Proteomes" id="UP000076858"/>
    </source>
</evidence>
<protein>
    <submittedName>
        <fullName evidence="1">Uncharacterized protein</fullName>
    </submittedName>
</protein>
<dbReference type="Proteomes" id="UP000076858">
    <property type="component" value="Unassembled WGS sequence"/>
</dbReference>
<reference evidence="1 2" key="1">
    <citation type="submission" date="2016-03" db="EMBL/GenBank/DDBJ databases">
        <title>EvidentialGene: Evidence-directed Construction of Genes on Genomes.</title>
        <authorList>
            <person name="Gilbert D.G."/>
            <person name="Choi J.-H."/>
            <person name="Mockaitis K."/>
            <person name="Colbourne J."/>
            <person name="Pfrender M."/>
        </authorList>
    </citation>
    <scope>NUCLEOTIDE SEQUENCE [LARGE SCALE GENOMIC DNA]</scope>
    <source>
        <strain evidence="1 2">Xinb3</strain>
        <tissue evidence="1">Complete organism</tissue>
    </source>
</reference>
<evidence type="ECO:0000313" key="1">
    <source>
        <dbReference type="EMBL" id="KZS00812.1"/>
    </source>
</evidence>